<dbReference type="OrthoDB" id="1751077at2759"/>
<dbReference type="InterPro" id="IPR000477">
    <property type="entry name" value="RT_dom"/>
</dbReference>
<sequence>MLRMGFAEERVALVMRCISIVFYAVTINGSRGNAFKPTRGFRQGGPLSPFFFLMCSEGLSSLIRLAIKEGSKKGPTISYLLFADDCMLFGEATNGGTRILKDILREYERCSDQCMNFNKSTIFFSSNTTEEDKEDISNEMGVRCSTNMEKYLGLPNVVGRLKESFQNLKDRVKQRIEKWSTQLLSQGGK</sequence>
<evidence type="ECO:0000313" key="2">
    <source>
        <dbReference type="EMBL" id="KAA3476754.1"/>
    </source>
</evidence>
<dbReference type="AlphaFoldDB" id="A0A5B6W687"/>
<evidence type="ECO:0000259" key="1">
    <source>
        <dbReference type="Pfam" id="PF00078"/>
    </source>
</evidence>
<keyword evidence="2" id="KW-0808">Transferase</keyword>
<keyword evidence="3" id="KW-1185">Reference proteome</keyword>
<protein>
    <submittedName>
        <fullName evidence="2">Reverse transcriptase</fullName>
    </submittedName>
</protein>
<gene>
    <name evidence="2" type="ORF">EPI10_010702</name>
</gene>
<dbReference type="PANTHER" id="PTHR33116">
    <property type="entry name" value="REVERSE TRANSCRIPTASE ZINC-BINDING DOMAIN-CONTAINING PROTEIN-RELATED-RELATED"/>
    <property type="match status" value="1"/>
</dbReference>
<evidence type="ECO:0000313" key="3">
    <source>
        <dbReference type="Proteomes" id="UP000325315"/>
    </source>
</evidence>
<dbReference type="GO" id="GO:0003964">
    <property type="term" value="F:RNA-directed DNA polymerase activity"/>
    <property type="evidence" value="ECO:0007669"/>
    <property type="project" value="UniProtKB-KW"/>
</dbReference>
<dbReference type="InterPro" id="IPR043502">
    <property type="entry name" value="DNA/RNA_pol_sf"/>
</dbReference>
<feature type="domain" description="Reverse transcriptase" evidence="1">
    <location>
        <begin position="21"/>
        <end position="145"/>
    </location>
</feature>
<dbReference type="SUPFAM" id="SSF56672">
    <property type="entry name" value="DNA/RNA polymerases"/>
    <property type="match status" value="1"/>
</dbReference>
<reference evidence="3" key="1">
    <citation type="journal article" date="2019" name="Plant Biotechnol. J.">
        <title>Genome sequencing of the Australian wild diploid species Gossypium australe highlights disease resistance and delayed gland morphogenesis.</title>
        <authorList>
            <person name="Cai Y."/>
            <person name="Cai X."/>
            <person name="Wang Q."/>
            <person name="Wang P."/>
            <person name="Zhang Y."/>
            <person name="Cai C."/>
            <person name="Xu Y."/>
            <person name="Wang K."/>
            <person name="Zhou Z."/>
            <person name="Wang C."/>
            <person name="Geng S."/>
            <person name="Li B."/>
            <person name="Dong Q."/>
            <person name="Hou Y."/>
            <person name="Wang H."/>
            <person name="Ai P."/>
            <person name="Liu Z."/>
            <person name="Yi F."/>
            <person name="Sun M."/>
            <person name="An G."/>
            <person name="Cheng J."/>
            <person name="Zhang Y."/>
            <person name="Shi Q."/>
            <person name="Xie Y."/>
            <person name="Shi X."/>
            <person name="Chang Y."/>
            <person name="Huang F."/>
            <person name="Chen Y."/>
            <person name="Hong S."/>
            <person name="Mi L."/>
            <person name="Sun Q."/>
            <person name="Zhang L."/>
            <person name="Zhou B."/>
            <person name="Peng R."/>
            <person name="Zhang X."/>
            <person name="Liu F."/>
        </authorList>
    </citation>
    <scope>NUCLEOTIDE SEQUENCE [LARGE SCALE GENOMIC DNA]</scope>
    <source>
        <strain evidence="3">cv. PA1801</strain>
    </source>
</reference>
<dbReference type="EMBL" id="SMMG02000004">
    <property type="protein sequence ID" value="KAA3476754.1"/>
    <property type="molecule type" value="Genomic_DNA"/>
</dbReference>
<proteinExistence type="predicted"/>
<dbReference type="Pfam" id="PF00078">
    <property type="entry name" value="RVT_1"/>
    <property type="match status" value="1"/>
</dbReference>
<comment type="caution">
    <text evidence="2">The sequence shown here is derived from an EMBL/GenBank/DDBJ whole genome shotgun (WGS) entry which is preliminary data.</text>
</comment>
<accession>A0A5B6W687</accession>
<dbReference type="Proteomes" id="UP000325315">
    <property type="component" value="Unassembled WGS sequence"/>
</dbReference>
<organism evidence="2 3">
    <name type="scientific">Gossypium australe</name>
    <dbReference type="NCBI Taxonomy" id="47621"/>
    <lineage>
        <taxon>Eukaryota</taxon>
        <taxon>Viridiplantae</taxon>
        <taxon>Streptophyta</taxon>
        <taxon>Embryophyta</taxon>
        <taxon>Tracheophyta</taxon>
        <taxon>Spermatophyta</taxon>
        <taxon>Magnoliopsida</taxon>
        <taxon>eudicotyledons</taxon>
        <taxon>Gunneridae</taxon>
        <taxon>Pentapetalae</taxon>
        <taxon>rosids</taxon>
        <taxon>malvids</taxon>
        <taxon>Malvales</taxon>
        <taxon>Malvaceae</taxon>
        <taxon>Malvoideae</taxon>
        <taxon>Gossypium</taxon>
    </lineage>
</organism>
<name>A0A5B6W687_9ROSI</name>
<keyword evidence="2" id="KW-0548">Nucleotidyltransferase</keyword>
<keyword evidence="2" id="KW-0695">RNA-directed DNA polymerase</keyword>
<dbReference type="PANTHER" id="PTHR33116:SF86">
    <property type="entry name" value="REVERSE TRANSCRIPTASE DOMAIN-CONTAINING PROTEIN"/>
    <property type="match status" value="1"/>
</dbReference>